<dbReference type="EMBL" id="CAJVCH010194522">
    <property type="protein sequence ID" value="CAG7730445.1"/>
    <property type="molecule type" value="Genomic_DNA"/>
</dbReference>
<accession>A0A8J2P3D0</accession>
<keyword evidence="3" id="KW-1185">Reference proteome</keyword>
<feature type="domain" description="EGF-like" evidence="1">
    <location>
        <begin position="409"/>
        <end position="423"/>
    </location>
</feature>
<dbReference type="PANTHER" id="PTHR39069">
    <property type="entry name" value="ECDYSONE-INDUCIBLE GENE E1, ISOFORM A"/>
    <property type="match status" value="1"/>
</dbReference>
<evidence type="ECO:0000259" key="1">
    <source>
        <dbReference type="PROSITE" id="PS01186"/>
    </source>
</evidence>
<name>A0A8J2P3D0_9HEXA</name>
<evidence type="ECO:0000313" key="3">
    <source>
        <dbReference type="Proteomes" id="UP000708208"/>
    </source>
</evidence>
<proteinExistence type="predicted"/>
<feature type="non-terminal residue" evidence="2">
    <location>
        <position position="1"/>
    </location>
</feature>
<organism evidence="2 3">
    <name type="scientific">Allacma fusca</name>
    <dbReference type="NCBI Taxonomy" id="39272"/>
    <lineage>
        <taxon>Eukaryota</taxon>
        <taxon>Metazoa</taxon>
        <taxon>Ecdysozoa</taxon>
        <taxon>Arthropoda</taxon>
        <taxon>Hexapoda</taxon>
        <taxon>Collembola</taxon>
        <taxon>Symphypleona</taxon>
        <taxon>Sminthuridae</taxon>
        <taxon>Allacma</taxon>
    </lineage>
</organism>
<evidence type="ECO:0000313" key="2">
    <source>
        <dbReference type="EMBL" id="CAG7730445.1"/>
    </source>
</evidence>
<gene>
    <name evidence="2" type="ORF">AFUS01_LOCUS19089</name>
</gene>
<dbReference type="AlphaFoldDB" id="A0A8J2P3D0"/>
<reference evidence="2" key="1">
    <citation type="submission" date="2021-06" db="EMBL/GenBank/DDBJ databases">
        <authorList>
            <person name="Hodson N. C."/>
            <person name="Mongue J. A."/>
            <person name="Jaron S. K."/>
        </authorList>
    </citation>
    <scope>NUCLEOTIDE SEQUENCE</scope>
</reference>
<comment type="caution">
    <text evidence="2">The sequence shown here is derived from an EMBL/GenBank/DDBJ whole genome shotgun (WGS) entry which is preliminary data.</text>
</comment>
<sequence length="521" mass="57339">MPMKMHTLISFMYSHVKSHPKSKFHRSFRNLEPTTWNYCYCQSSCSASSLPVSLLRVRVQAGVHSGSPVGKTNAVTDEPGWDALRRNGSVANLRNYGQTCDDQLQCSTKMGLQCESGICQCSNSTTFSQVQKQCVGRVGQACVKSKCSDYAGCILRTNKCQCIQGHFLDWEDKCSPKLGLFGNCTTDDQCSDNLPLKCTDGMCNCNGNISVLYKGPKVGDEYPNAGCVGRANAPCILSRCVPGASCHTDYLFAGAQVQRDLVPNYPVKKRSAVAKVAWWTTAQLDDYGYNPSSSEESDLPMQGLFPGHTLIPVQAKIPTLQQVCLCDEGYTYSKSGTCGKAFGAPCIKDECVDGLVCKGNHCSCRYPHQQFSGLTLSCRSKIRGPCAVNEDCIDNTICRLYGNRTYGECSCREGYIENMRRECDVHHGGDCIKNSDCDSIAGLVCMEGKCECGGFAEFSKVERKCLSLAVVSVMRAFMSPLSILVGGMILTIRVWEESIFLNKIKWLLKIYSVDFKRAESR</sequence>
<dbReference type="OrthoDB" id="10268124at2759"/>
<dbReference type="InterPro" id="IPR000742">
    <property type="entry name" value="EGF"/>
</dbReference>
<protein>
    <recommendedName>
        <fullName evidence="1">EGF-like domain-containing protein</fullName>
    </recommendedName>
</protein>
<dbReference type="PROSITE" id="PS01186">
    <property type="entry name" value="EGF_2"/>
    <property type="match status" value="1"/>
</dbReference>
<dbReference type="PANTHER" id="PTHR39069:SF8">
    <property type="entry name" value="FI17111P1"/>
    <property type="match status" value="1"/>
</dbReference>
<dbReference type="Proteomes" id="UP000708208">
    <property type="component" value="Unassembled WGS sequence"/>
</dbReference>